<dbReference type="GO" id="GO:0003677">
    <property type="term" value="F:DNA binding"/>
    <property type="evidence" value="ECO:0007669"/>
    <property type="project" value="InterPro"/>
</dbReference>
<dbReference type="InterPro" id="IPR038109">
    <property type="entry name" value="DNA_bind_recomb_sf"/>
</dbReference>
<evidence type="ECO:0000259" key="1">
    <source>
        <dbReference type="PROSITE" id="PS51736"/>
    </source>
</evidence>
<evidence type="ECO:0000313" key="3">
    <source>
        <dbReference type="EMBL" id="PVE67921.1"/>
    </source>
</evidence>
<accession>A0A2T7W9Q9</accession>
<dbReference type="InterPro" id="IPR011109">
    <property type="entry name" value="DNA_bind_recombinase_dom"/>
</dbReference>
<dbReference type="PROSITE" id="PS51737">
    <property type="entry name" value="RECOMBINASE_DNA_BIND"/>
    <property type="match status" value="1"/>
</dbReference>
<sequence length="512" mass="56868">MKEGRKRAALYLRQSLDRQEQIDAQRKRCLALADGRGWEVVEVFEDNEVRASTQRGDGTAWQAMLAGIGRDFDVVVAYNLDRLLRSTKDLNLLIDLGAEVVTAEGEIDLTTADGEFRATMLAGIARFETRRARERQVNHKRARAERGLWHGGSAPYGYSLRDGKLAPSEAEVARIAEASKRLLDDHEPMHSIVTDWNNRGVRTRSGKHWRQANLRSILLNRSMLGETKAGVVGWDPIIDVRTFDRLTALLSDPSRKIVHSPGVKGGKHSMGGGLSVCAKCGKPLVTNTKTNANGPTLGCLARVHGPDARNHPRVKRAVTRNGEKVVVEQDTGRVTIGHDRLERYVFDVVTEALSQSDRWQTRMGESDPADDAKIDGLEAERAVLRDEKDRVKRAFIAGIIATEREALAEFERIDAALDAIEGQINGLLGRPVIANALADEVDWQTWTPGRRRAFLKLVLDAVIVDSWPAGMPRTRPRFCNESAEDYAVARDASMNAATARRVRIVTKWGQVL</sequence>
<dbReference type="CDD" id="cd00338">
    <property type="entry name" value="Ser_Recombinase"/>
    <property type="match status" value="1"/>
</dbReference>
<comment type="caution">
    <text evidence="3">The sequence shown here is derived from an EMBL/GenBank/DDBJ whole genome shotgun (WGS) entry which is preliminary data.</text>
</comment>
<dbReference type="PROSITE" id="PS51736">
    <property type="entry name" value="RECOMBINASES_3"/>
    <property type="match status" value="1"/>
</dbReference>
<protein>
    <recommendedName>
        <fullName evidence="5">Recombinase family protein</fullName>
    </recommendedName>
</protein>
<dbReference type="Pfam" id="PF07508">
    <property type="entry name" value="Recombinase"/>
    <property type="match status" value="1"/>
</dbReference>
<dbReference type="PANTHER" id="PTHR30461">
    <property type="entry name" value="DNA-INVERTASE FROM LAMBDOID PROPHAGE"/>
    <property type="match status" value="1"/>
</dbReference>
<dbReference type="SUPFAM" id="SSF53041">
    <property type="entry name" value="Resolvase-like"/>
    <property type="match status" value="1"/>
</dbReference>
<dbReference type="InterPro" id="IPR036162">
    <property type="entry name" value="Resolvase-like_N_sf"/>
</dbReference>
<proteinExistence type="predicted"/>
<feature type="domain" description="Recombinase" evidence="2">
    <location>
        <begin position="155"/>
        <end position="256"/>
    </location>
</feature>
<dbReference type="SMART" id="SM00857">
    <property type="entry name" value="Resolvase"/>
    <property type="match status" value="1"/>
</dbReference>
<name>A0A2T7W9Q9_MICTE</name>
<organism evidence="3 4">
    <name type="scientific">Microbacterium testaceum</name>
    <name type="common">Aureobacterium testaceum</name>
    <name type="synonym">Brevibacterium testaceum</name>
    <dbReference type="NCBI Taxonomy" id="2033"/>
    <lineage>
        <taxon>Bacteria</taxon>
        <taxon>Bacillati</taxon>
        <taxon>Actinomycetota</taxon>
        <taxon>Actinomycetes</taxon>
        <taxon>Micrococcales</taxon>
        <taxon>Microbacteriaceae</taxon>
        <taxon>Microbacterium</taxon>
    </lineage>
</organism>
<dbReference type="Proteomes" id="UP000244649">
    <property type="component" value="Unassembled WGS sequence"/>
</dbReference>
<evidence type="ECO:0008006" key="5">
    <source>
        <dbReference type="Google" id="ProtNLM"/>
    </source>
</evidence>
<dbReference type="Gene3D" id="3.40.50.1390">
    <property type="entry name" value="Resolvase, N-terminal catalytic domain"/>
    <property type="match status" value="1"/>
</dbReference>
<dbReference type="InterPro" id="IPR050639">
    <property type="entry name" value="SSR_resolvase"/>
</dbReference>
<dbReference type="RefSeq" id="WP_116538132.1">
    <property type="nucleotide sequence ID" value="NZ_QDFT01000032.1"/>
</dbReference>
<dbReference type="PANTHER" id="PTHR30461:SF23">
    <property type="entry name" value="DNA RECOMBINASE-RELATED"/>
    <property type="match status" value="1"/>
</dbReference>
<evidence type="ECO:0000259" key="2">
    <source>
        <dbReference type="PROSITE" id="PS51737"/>
    </source>
</evidence>
<feature type="domain" description="Resolvase/invertase-type recombinase catalytic" evidence="1">
    <location>
        <begin position="7"/>
        <end position="147"/>
    </location>
</feature>
<dbReference type="Gene3D" id="3.90.1750.20">
    <property type="entry name" value="Putative Large Serine Recombinase, Chain B, Domain 2"/>
    <property type="match status" value="1"/>
</dbReference>
<dbReference type="Pfam" id="PF00239">
    <property type="entry name" value="Resolvase"/>
    <property type="match status" value="1"/>
</dbReference>
<dbReference type="InterPro" id="IPR006119">
    <property type="entry name" value="Resolv_N"/>
</dbReference>
<gene>
    <name evidence="3" type="ORF">DC432_12235</name>
</gene>
<dbReference type="EMBL" id="QDFT01000032">
    <property type="protein sequence ID" value="PVE67921.1"/>
    <property type="molecule type" value="Genomic_DNA"/>
</dbReference>
<reference evidence="3 4" key="1">
    <citation type="submission" date="2018-04" db="EMBL/GenBank/DDBJ databases">
        <authorList>
            <person name="Go L.Y."/>
            <person name="Mitchell J.A."/>
        </authorList>
    </citation>
    <scope>NUCLEOTIDE SEQUENCE [LARGE SCALE GENOMIC DNA]</scope>
    <source>
        <strain evidence="3 4">TPD7010</strain>
    </source>
</reference>
<dbReference type="GO" id="GO:0000150">
    <property type="term" value="F:DNA strand exchange activity"/>
    <property type="evidence" value="ECO:0007669"/>
    <property type="project" value="InterPro"/>
</dbReference>
<dbReference type="AlphaFoldDB" id="A0A2T7W9Q9"/>
<evidence type="ECO:0000313" key="4">
    <source>
        <dbReference type="Proteomes" id="UP000244649"/>
    </source>
</evidence>